<feature type="compositionally biased region" description="Low complexity" evidence="3">
    <location>
        <begin position="26"/>
        <end position="43"/>
    </location>
</feature>
<organism evidence="5 6">
    <name type="scientific">Oedothorax gibbosus</name>
    <dbReference type="NCBI Taxonomy" id="931172"/>
    <lineage>
        <taxon>Eukaryota</taxon>
        <taxon>Metazoa</taxon>
        <taxon>Ecdysozoa</taxon>
        <taxon>Arthropoda</taxon>
        <taxon>Chelicerata</taxon>
        <taxon>Arachnida</taxon>
        <taxon>Araneae</taxon>
        <taxon>Araneomorphae</taxon>
        <taxon>Entelegynae</taxon>
        <taxon>Araneoidea</taxon>
        <taxon>Linyphiidae</taxon>
        <taxon>Erigoninae</taxon>
        <taxon>Oedothorax</taxon>
    </lineage>
</organism>
<dbReference type="SMART" id="SM00541">
    <property type="entry name" value="FYRN"/>
    <property type="match status" value="1"/>
</dbReference>
<dbReference type="GO" id="GO:0005634">
    <property type="term" value="C:nucleus"/>
    <property type="evidence" value="ECO:0007669"/>
    <property type="project" value="UniProtKB-SubCell"/>
</dbReference>
<feature type="region of interest" description="Disordered" evidence="3">
    <location>
        <begin position="117"/>
        <end position="176"/>
    </location>
</feature>
<dbReference type="AlphaFoldDB" id="A0AAV6VKT1"/>
<evidence type="ECO:0000259" key="4">
    <source>
        <dbReference type="Pfam" id="PF24237"/>
    </source>
</evidence>
<evidence type="ECO:0000313" key="5">
    <source>
        <dbReference type="EMBL" id="KAG8196783.1"/>
    </source>
</evidence>
<evidence type="ECO:0000256" key="2">
    <source>
        <dbReference type="ARBA" id="ARBA00023242"/>
    </source>
</evidence>
<dbReference type="InterPro" id="IPR056515">
    <property type="entry name" value="INO80E_N"/>
</dbReference>
<dbReference type="GO" id="GO:0051726">
    <property type="term" value="P:regulation of cell cycle"/>
    <property type="evidence" value="ECO:0007669"/>
    <property type="project" value="TreeGrafter"/>
</dbReference>
<reference evidence="5 6" key="1">
    <citation type="journal article" date="2022" name="Nat. Ecol. Evol.">
        <title>A masculinizing supergene underlies an exaggerated male reproductive morph in a spider.</title>
        <authorList>
            <person name="Hendrickx F."/>
            <person name="De Corte Z."/>
            <person name="Sonet G."/>
            <person name="Van Belleghem S.M."/>
            <person name="Kostlbacher S."/>
            <person name="Vangestel C."/>
        </authorList>
    </citation>
    <scope>NUCLEOTIDE SEQUENCE [LARGE SCALE GENOMIC DNA]</scope>
    <source>
        <strain evidence="5">W744_W776</strain>
    </source>
</reference>
<dbReference type="InterPro" id="IPR003888">
    <property type="entry name" value="FYrich_N"/>
</dbReference>
<evidence type="ECO:0000313" key="6">
    <source>
        <dbReference type="Proteomes" id="UP000827092"/>
    </source>
</evidence>
<dbReference type="Gene3D" id="3.30.160.360">
    <property type="match status" value="1"/>
</dbReference>
<comment type="subcellular location">
    <subcellularLocation>
        <location evidence="1">Nucleus</location>
    </subcellularLocation>
</comment>
<keyword evidence="6" id="KW-1185">Reference proteome</keyword>
<gene>
    <name evidence="5" type="ORF">JTE90_014515</name>
</gene>
<feature type="compositionally biased region" description="Basic residues" evidence="3">
    <location>
        <begin position="145"/>
        <end position="155"/>
    </location>
</feature>
<keyword evidence="2" id="KW-0539">Nucleus</keyword>
<dbReference type="Proteomes" id="UP000827092">
    <property type="component" value="Unassembled WGS sequence"/>
</dbReference>
<feature type="region of interest" description="Disordered" evidence="3">
    <location>
        <begin position="20"/>
        <end position="43"/>
    </location>
</feature>
<comment type="caution">
    <text evidence="5">The sequence shown here is derived from an EMBL/GenBank/DDBJ whole genome shotgun (WGS) entry which is preliminary data.</text>
</comment>
<dbReference type="Pfam" id="PF05965">
    <property type="entry name" value="FYRC"/>
    <property type="match status" value="1"/>
</dbReference>
<dbReference type="Pfam" id="PF05964">
    <property type="entry name" value="FYRN"/>
    <property type="match status" value="1"/>
</dbReference>
<feature type="domain" description="INO80 complex subunit E N-terminal" evidence="4">
    <location>
        <begin position="60"/>
        <end position="106"/>
    </location>
</feature>
<evidence type="ECO:0000256" key="1">
    <source>
        <dbReference type="ARBA" id="ARBA00004123"/>
    </source>
</evidence>
<accession>A0AAV6VKT1</accession>
<dbReference type="PROSITE" id="PS51543">
    <property type="entry name" value="FYRC"/>
    <property type="match status" value="1"/>
</dbReference>
<sequence length="381" mass="41932">MDRDIFNEFLSDDGSPHLGRNVVVHSSNEPESSSSPFFNPSQSSSSIIEKRAERISNDIYREKYRKLKRYVKDFVFENAAICDEVARVQEKILIAKEERRFLLKKLQAFQILKDGSTQVPTAPSTSAVPTSSKNTAAEAQEPSVKKKPSGKKRPAPKTTEEGAPKPKPKRRKVPTDKRLVTQIPLDAAGRPIFPIVLGPLTIHSLGVIISDRPGFHTEQCIFPAGFCSSRTYASLKNPVSQCLYQCTVTDSSFGPRFEITPEDDPGHSFVGSNPNEVHIALLKALNAACGKEVVSIDGQGAKFFGLSHPTIQNLIQSCAGARKCLDYRWVQFEVAKLAEGEEDTITKDFDPTVNFDVLIHVIKESTQVVSTSSGLVVKKGS</sequence>
<dbReference type="PROSITE" id="PS51542">
    <property type="entry name" value="FYRN"/>
    <property type="match status" value="1"/>
</dbReference>
<dbReference type="Pfam" id="PF24237">
    <property type="entry name" value="INO80E"/>
    <property type="match status" value="1"/>
</dbReference>
<name>A0AAV6VKT1_9ARAC</name>
<evidence type="ECO:0000256" key="3">
    <source>
        <dbReference type="SAM" id="MobiDB-lite"/>
    </source>
</evidence>
<feature type="compositionally biased region" description="Low complexity" evidence="3">
    <location>
        <begin position="119"/>
        <end position="132"/>
    </location>
</feature>
<dbReference type="InterPro" id="IPR003889">
    <property type="entry name" value="FYrich_C"/>
</dbReference>
<dbReference type="PANTHER" id="PTHR22715">
    <property type="entry name" value="TRANSFORMING GROWTH FACTOR BETA REGULATED GENE 1"/>
    <property type="match status" value="1"/>
</dbReference>
<dbReference type="SMART" id="SM00542">
    <property type="entry name" value="FYRC"/>
    <property type="match status" value="1"/>
</dbReference>
<dbReference type="InterPro" id="IPR040092">
    <property type="entry name" value="TBRG1"/>
</dbReference>
<proteinExistence type="predicted"/>
<dbReference type="EMBL" id="JAFNEN010000064">
    <property type="protein sequence ID" value="KAG8196783.1"/>
    <property type="molecule type" value="Genomic_DNA"/>
</dbReference>
<protein>
    <recommendedName>
        <fullName evidence="4">INO80 complex subunit E N-terminal domain-containing protein</fullName>
    </recommendedName>
</protein>
<dbReference type="PANTHER" id="PTHR22715:SF0">
    <property type="entry name" value="TRANSFORMING GROWTH FACTOR BETA REGULATOR 1"/>
    <property type="match status" value="1"/>
</dbReference>